<evidence type="ECO:0000313" key="2">
    <source>
        <dbReference type="Proteomes" id="UP000053372"/>
    </source>
</evidence>
<dbReference type="SUPFAM" id="SSF51182">
    <property type="entry name" value="RmlC-like cupins"/>
    <property type="match status" value="1"/>
</dbReference>
<gene>
    <name evidence="1" type="ORF">BC008_37300</name>
</gene>
<dbReference type="CDD" id="cd02208">
    <property type="entry name" value="cupin_RmlC-like"/>
    <property type="match status" value="1"/>
</dbReference>
<dbReference type="Gene3D" id="2.60.120.10">
    <property type="entry name" value="Jelly Rolls"/>
    <property type="match status" value="1"/>
</dbReference>
<dbReference type="Proteomes" id="UP000053372">
    <property type="component" value="Unassembled WGS sequence"/>
</dbReference>
<keyword evidence="2" id="KW-1185">Reference proteome</keyword>
<proteinExistence type="predicted"/>
<reference evidence="1 2" key="1">
    <citation type="journal article" date="2015" name="Genome Announc.">
        <title>Draft Genome of the Euendolithic (true boring) Cyanobacterium Mastigocoleus testarum strain BC008.</title>
        <authorList>
            <person name="Guida B.S."/>
            <person name="Garcia-Pichel F."/>
        </authorList>
    </citation>
    <scope>NUCLEOTIDE SEQUENCE [LARGE SCALE GENOMIC DNA]</scope>
    <source>
        <strain evidence="1 2">BC008</strain>
    </source>
</reference>
<sequence length="158" mass="17649">MNKTKKDKARTVEIRQLESIKGGMAEFFTPQASHETVLVQIPPQTVDDLFVHKTQTDQLLVVKGRFVLVTLINKQYQYVPLSEDNPAVIIIPPGVLHGAINLSTEPCVVVNAVLRHKPSHKMDYMTRGRPFPYDLTAAETALKNLDTTMPPIKAITDC</sequence>
<name>A0A0V7ZC71_9CYAN</name>
<dbReference type="InterPro" id="IPR011051">
    <property type="entry name" value="RmlC_Cupin_sf"/>
</dbReference>
<dbReference type="InterPro" id="IPR014710">
    <property type="entry name" value="RmlC-like_jellyroll"/>
</dbReference>
<dbReference type="AlphaFoldDB" id="A0A0V7ZC71"/>
<evidence type="ECO:0000313" key="1">
    <source>
        <dbReference type="EMBL" id="KST62110.1"/>
    </source>
</evidence>
<protein>
    <submittedName>
        <fullName evidence="1">dTDP-4-dehydrorhamnose 3,5-epimerase</fullName>
    </submittedName>
</protein>
<organism evidence="1 2">
    <name type="scientific">Mastigocoleus testarum BC008</name>
    <dbReference type="NCBI Taxonomy" id="371196"/>
    <lineage>
        <taxon>Bacteria</taxon>
        <taxon>Bacillati</taxon>
        <taxon>Cyanobacteriota</taxon>
        <taxon>Cyanophyceae</taxon>
        <taxon>Nostocales</taxon>
        <taxon>Hapalosiphonaceae</taxon>
        <taxon>Mastigocoleus</taxon>
    </lineage>
</organism>
<dbReference type="OrthoDB" id="511398at2"/>
<dbReference type="RefSeq" id="WP_036264754.1">
    <property type="nucleotide sequence ID" value="NZ_LMTZ01000162.1"/>
</dbReference>
<comment type="caution">
    <text evidence="1">The sequence shown here is derived from an EMBL/GenBank/DDBJ whole genome shotgun (WGS) entry which is preliminary data.</text>
</comment>
<accession>A0A0V7ZC71</accession>
<dbReference type="EMBL" id="LMTZ01000162">
    <property type="protein sequence ID" value="KST62110.1"/>
    <property type="molecule type" value="Genomic_DNA"/>
</dbReference>